<dbReference type="Pfam" id="PF01823">
    <property type="entry name" value="MACPF"/>
    <property type="match status" value="1"/>
</dbReference>
<dbReference type="GO" id="GO:0031640">
    <property type="term" value="P:killing of cells of another organism"/>
    <property type="evidence" value="ECO:0007669"/>
    <property type="project" value="UniProtKB-KW"/>
</dbReference>
<keyword evidence="23" id="KW-1053">Target membrane</keyword>
<dbReference type="SMART" id="SM00457">
    <property type="entry name" value="MACPF"/>
    <property type="match status" value="1"/>
</dbReference>
<dbReference type="PROSITE" id="PS50950">
    <property type="entry name" value="ZF_THAP"/>
    <property type="match status" value="1"/>
</dbReference>
<evidence type="ECO:0000256" key="13">
    <source>
        <dbReference type="ARBA" id="ARBA00022833"/>
    </source>
</evidence>
<evidence type="ECO:0000256" key="28">
    <source>
        <dbReference type="SAM" id="MobiDB-lite"/>
    </source>
</evidence>
<dbReference type="InterPro" id="IPR036055">
    <property type="entry name" value="LDL_receptor-like_sf"/>
</dbReference>
<comment type="subunit">
    <text evidence="25">Homooligomer; about 20 C9 chains oligomerize to give rise to a huge beta-barrel that forms a 100 Angstrom diameter pore in target membranes. Component of the membrane attack complex (MAC), composed of complement C5b, C6, C7, C8A, C8B, C8G and multiple copies of the pore-forming subunit C9.</text>
</comment>
<keyword evidence="22" id="KW-0325">Glycoprotein</keyword>
<evidence type="ECO:0000256" key="8">
    <source>
        <dbReference type="ARBA" id="ARBA00022537"/>
    </source>
</evidence>
<feature type="region of interest" description="Disordered" evidence="28">
    <location>
        <begin position="81"/>
        <end position="112"/>
    </location>
</feature>
<dbReference type="SMART" id="SM00209">
    <property type="entry name" value="TSP1"/>
    <property type="match status" value="2"/>
</dbReference>
<evidence type="ECO:0000256" key="15">
    <source>
        <dbReference type="ARBA" id="ARBA00022859"/>
    </source>
</evidence>
<dbReference type="Pfam" id="PF00057">
    <property type="entry name" value="Ldl_recept_a"/>
    <property type="match status" value="1"/>
</dbReference>
<dbReference type="SMART" id="SM00192">
    <property type="entry name" value="LDLa"/>
    <property type="match status" value="1"/>
</dbReference>
<dbReference type="AlphaFoldDB" id="A0ABD1J3R0"/>
<evidence type="ECO:0000313" key="31">
    <source>
        <dbReference type="EMBL" id="KAL2081762.1"/>
    </source>
</evidence>
<keyword evidence="15" id="KW-0391">Immunity</keyword>
<dbReference type="SUPFAM" id="SSF57184">
    <property type="entry name" value="Growth factor receptor domain"/>
    <property type="match status" value="1"/>
</dbReference>
<dbReference type="GO" id="GO:0044218">
    <property type="term" value="C:other organism cell membrane"/>
    <property type="evidence" value="ECO:0007669"/>
    <property type="project" value="UniProtKB-KW"/>
</dbReference>
<feature type="disulfide bond" evidence="26">
    <location>
        <begin position="314"/>
        <end position="329"/>
    </location>
</feature>
<evidence type="ECO:0000256" key="14">
    <source>
        <dbReference type="ARBA" id="ARBA00022852"/>
    </source>
</evidence>
<dbReference type="Gene3D" id="6.20.210.20">
    <property type="entry name" value="THAP domain"/>
    <property type="match status" value="1"/>
</dbReference>
<evidence type="ECO:0000256" key="20">
    <source>
        <dbReference type="ARBA" id="ARBA00023157"/>
    </source>
</evidence>
<dbReference type="Gene3D" id="2.10.25.10">
    <property type="entry name" value="Laminin"/>
    <property type="match status" value="1"/>
</dbReference>
<evidence type="ECO:0000256" key="27">
    <source>
        <dbReference type="PROSITE-ProRule" id="PRU00309"/>
    </source>
</evidence>
<dbReference type="GO" id="GO:0008270">
    <property type="term" value="F:zinc ion binding"/>
    <property type="evidence" value="ECO:0007669"/>
    <property type="project" value="UniProtKB-KW"/>
</dbReference>
<evidence type="ECO:0000256" key="17">
    <source>
        <dbReference type="ARBA" id="ARBA00023058"/>
    </source>
</evidence>
<keyword evidence="21" id="KW-0179">Complement alternate pathway</keyword>
<proteinExistence type="inferred from homology"/>
<dbReference type="Pfam" id="PF05485">
    <property type="entry name" value="THAP"/>
    <property type="match status" value="1"/>
</dbReference>
<dbReference type="InterPro" id="IPR009030">
    <property type="entry name" value="Growth_fac_rcpt_cys_sf"/>
</dbReference>
<dbReference type="PROSITE" id="PS50092">
    <property type="entry name" value="TSP1"/>
    <property type="match status" value="2"/>
</dbReference>
<keyword evidence="20 26" id="KW-1015">Disulfide bond</keyword>
<dbReference type="SUPFAM" id="SSF57716">
    <property type="entry name" value="Glucocorticoid receptor-like (DNA-binding domain)"/>
    <property type="match status" value="1"/>
</dbReference>
<sequence length="777" mass="87722">MPCCVAYGCGTKPQKEKRLHHFPRDPKRRKPWESKVRRKHWKPNMNSFLCEDHFDEGQYESHRADGMRRLKPNAVPTRFVFTPLKHPDKPTQRRRKVEDEDQENVDGWGTVRKDHSYSSPSPFCVVQPVPTRGGVSKGYTNSTHLISYTFLQPGAYVNTSRGETGRGVWYGDVSQLPPPTVGTFKTGETAEQNYKNTNKKFRAIQEVVSDRVGDDRARRRRYSPKDNILSPQSINCKMSTWSNWGPCDPCSQNMHRSRSVELFGQFGGASCIHAIGDRRPCQTQAACEKAENPPCLSTEFQCDSGQCVKKRLMCNGDNDCGDWSDEDVCEETGRRPCGNTDLVLSEISRTAGYGINILGLSPRMNPFNNEYFNGLCSRVRDTTTLQYHRLPWNVGVLTYDTKVEETASKEIYENTHSLLREMVEDSSQTSSIGLTFKLSPTEKINISGKVDINVENKKTEMIKEITEHTTTKQNSFMRVKGTVQLGTYRMRSSNVMLSESFLEDVEILPVQYEKGQYFRFLEDYGTHYTSNGKYGGEYELIYILNTDGVKQKKITERMLQDCVKIGVTLEFTIFDASHKHDGCSKFSSLNNNQTEGKALVDSIMASVRGGTVDTAAAMRTKIEKDGLLDTLTYEAWAKSIINAPTLIHSDPEPIYNLIPLKTAHSHEKRNNLRLAIDDYVAEYSVCKCKPCMNGGTVIQMDGKCLCLCPPQYEGLACEKHRSDQARDNKPVVQEGNWSCWSAWSSCSGGKHSRTRKCNTEGLSNASCPGETVSEDYC</sequence>
<evidence type="ECO:0000256" key="16">
    <source>
        <dbReference type="ARBA" id="ARBA00022875"/>
    </source>
</evidence>
<feature type="domain" description="MACPF" evidence="30">
    <location>
        <begin position="333"/>
        <end position="687"/>
    </location>
</feature>
<evidence type="ECO:0000256" key="23">
    <source>
        <dbReference type="ARBA" id="ARBA00023298"/>
    </source>
</evidence>
<keyword evidence="17" id="KW-0473">Membrane attack complex</keyword>
<comment type="function">
    <text evidence="24">Pore-forming component of the membrane attack complex (MAC), a multiprotein complex activated by the complement cascade, which inserts into a target cell membrane and forms a pore, leading to target cell membrane rupture and cell lysis. The MAC is initiated by proteolytic cleavage of C5 into complement C5b in response to the classical, alternative, lectin and GZMK complement pathways. The complement pathways consist in a cascade of proteins that leads to phagocytosis and breakdown of pathogens and signaling that strengthens the adaptive immune system. Constitutes the pore-forming subunit of the MAC complex: during MAC assembly, C9 associates with the C5b8 intermediate complex, and polymerizes to complete the pore.</text>
</comment>
<dbReference type="SUPFAM" id="SSF57424">
    <property type="entry name" value="LDL receptor-like module"/>
    <property type="match status" value="1"/>
</dbReference>
<keyword evidence="9" id="KW-0399">Innate immunity</keyword>
<keyword evidence="12 27" id="KW-0863">Zinc-finger</keyword>
<dbReference type="GO" id="GO:0006957">
    <property type="term" value="P:complement activation, alternative pathway"/>
    <property type="evidence" value="ECO:0007669"/>
    <property type="project" value="UniProtKB-KW"/>
</dbReference>
<gene>
    <name evidence="31" type="ORF">ACEWY4_023615</name>
</gene>
<keyword evidence="11" id="KW-0479">Metal-binding</keyword>
<name>A0ABD1J3R0_9TELE</name>
<feature type="domain" description="THAP-type" evidence="29">
    <location>
        <begin position="1"/>
        <end position="79"/>
    </location>
</feature>
<dbReference type="CDD" id="cd00112">
    <property type="entry name" value="LDLa"/>
    <property type="match status" value="1"/>
</dbReference>
<evidence type="ECO:0000256" key="21">
    <source>
        <dbReference type="ARBA" id="ARBA00023162"/>
    </source>
</evidence>
<feature type="disulfide bond" evidence="26">
    <location>
        <begin position="295"/>
        <end position="307"/>
    </location>
</feature>
<evidence type="ECO:0000313" key="32">
    <source>
        <dbReference type="Proteomes" id="UP001591681"/>
    </source>
</evidence>
<comment type="subcellular location">
    <subcellularLocation>
        <location evidence="2">Secreted</location>
    </subcellularLocation>
    <subcellularLocation>
        <location evidence="1">Target cell membrane</location>
        <topology evidence="1">Multi-pass membrane protein</topology>
    </subcellularLocation>
</comment>
<dbReference type="InterPro" id="IPR038441">
    <property type="entry name" value="THAP_Znf_sf"/>
</dbReference>
<dbReference type="InterPro" id="IPR002172">
    <property type="entry name" value="LDrepeatLR_classA_rpt"/>
</dbReference>
<keyword evidence="16" id="KW-0180">Complement pathway</keyword>
<keyword evidence="18 27" id="KW-0238">DNA-binding</keyword>
<dbReference type="PROSITE" id="PS50068">
    <property type="entry name" value="LDLRA_2"/>
    <property type="match status" value="1"/>
</dbReference>
<keyword evidence="8" id="KW-1052">Target cell membrane</keyword>
<dbReference type="InterPro" id="IPR006612">
    <property type="entry name" value="THAP_Znf"/>
</dbReference>
<dbReference type="EMBL" id="JBHFQA010000020">
    <property type="protein sequence ID" value="KAL2081762.1"/>
    <property type="molecule type" value="Genomic_DNA"/>
</dbReference>
<dbReference type="PROSITE" id="PS51412">
    <property type="entry name" value="MACPF_2"/>
    <property type="match status" value="1"/>
</dbReference>
<comment type="caution">
    <text evidence="31">The sequence shown here is derived from an EMBL/GenBank/DDBJ whole genome shotgun (WGS) entry which is preliminary data.</text>
</comment>
<dbReference type="SUPFAM" id="SSF82895">
    <property type="entry name" value="TSP-1 type 1 repeat"/>
    <property type="match status" value="1"/>
</dbReference>
<dbReference type="GO" id="GO:0005576">
    <property type="term" value="C:extracellular region"/>
    <property type="evidence" value="ECO:0007669"/>
    <property type="project" value="UniProtKB-SubCell"/>
</dbReference>
<evidence type="ECO:0000256" key="7">
    <source>
        <dbReference type="ARBA" id="ARBA00022536"/>
    </source>
</evidence>
<dbReference type="PANTHER" id="PTHR45742:SF3">
    <property type="entry name" value="COMPLEMENT COMPONENT C9"/>
    <property type="match status" value="1"/>
</dbReference>
<feature type="region of interest" description="Disordered" evidence="28">
    <location>
        <begin position="15"/>
        <end position="37"/>
    </location>
</feature>
<evidence type="ECO:0000256" key="4">
    <source>
        <dbReference type="ARBA" id="ARBA00018261"/>
    </source>
</evidence>
<dbReference type="PROSITE" id="PS00279">
    <property type="entry name" value="MACPF_1"/>
    <property type="match status" value="1"/>
</dbReference>
<evidence type="ECO:0000256" key="12">
    <source>
        <dbReference type="ARBA" id="ARBA00022771"/>
    </source>
</evidence>
<evidence type="ECO:0000256" key="24">
    <source>
        <dbReference type="ARBA" id="ARBA00093294"/>
    </source>
</evidence>
<evidence type="ECO:0000256" key="2">
    <source>
        <dbReference type="ARBA" id="ARBA00004613"/>
    </source>
</evidence>
<evidence type="ECO:0000256" key="25">
    <source>
        <dbReference type="ARBA" id="ARBA00093512"/>
    </source>
</evidence>
<evidence type="ECO:0000256" key="10">
    <source>
        <dbReference type="ARBA" id="ARBA00022692"/>
    </source>
</evidence>
<dbReference type="InterPro" id="IPR036383">
    <property type="entry name" value="TSP1_rpt_sf"/>
</dbReference>
<protein>
    <recommendedName>
        <fullName evidence="4">Complement component C9</fullName>
    </recommendedName>
</protein>
<dbReference type="CDD" id="cd00054">
    <property type="entry name" value="EGF_CA"/>
    <property type="match status" value="1"/>
</dbReference>
<dbReference type="InterPro" id="IPR000884">
    <property type="entry name" value="TSP1_rpt"/>
</dbReference>
<dbReference type="InterPro" id="IPR020863">
    <property type="entry name" value="MACPF_CS"/>
</dbReference>
<keyword evidence="7" id="KW-0245">EGF-like domain</keyword>
<dbReference type="SMART" id="SM00980">
    <property type="entry name" value="THAP"/>
    <property type="match status" value="1"/>
</dbReference>
<dbReference type="SMART" id="SM00692">
    <property type="entry name" value="DM3"/>
    <property type="match status" value="1"/>
</dbReference>
<dbReference type="PANTHER" id="PTHR45742">
    <property type="entry name" value="COMPLEMENT COMPONENT C6"/>
    <property type="match status" value="1"/>
</dbReference>
<evidence type="ECO:0000256" key="3">
    <source>
        <dbReference type="ARBA" id="ARBA00009214"/>
    </source>
</evidence>
<dbReference type="Proteomes" id="UP001591681">
    <property type="component" value="Unassembled WGS sequence"/>
</dbReference>
<evidence type="ECO:0000256" key="6">
    <source>
        <dbReference type="ARBA" id="ARBA00022525"/>
    </source>
</evidence>
<accession>A0ABD1J3R0</accession>
<evidence type="ECO:0000256" key="1">
    <source>
        <dbReference type="ARBA" id="ARBA00004276"/>
    </source>
</evidence>
<keyword evidence="19" id="KW-0472">Membrane</keyword>
<reference evidence="31 32" key="1">
    <citation type="submission" date="2024-09" db="EMBL/GenBank/DDBJ databases">
        <title>A chromosome-level genome assembly of Gray's grenadier anchovy, Coilia grayii.</title>
        <authorList>
            <person name="Fu Z."/>
        </authorList>
    </citation>
    <scope>NUCLEOTIDE SEQUENCE [LARGE SCALE GENOMIC DNA]</scope>
    <source>
        <strain evidence="31">G4</strain>
        <tissue evidence="31">Muscle</tissue>
    </source>
</reference>
<keyword evidence="14" id="KW-0204">Cytolysis</keyword>
<dbReference type="PROSITE" id="PS01209">
    <property type="entry name" value="LDLRA_1"/>
    <property type="match status" value="1"/>
</dbReference>
<feature type="disulfide bond" evidence="26">
    <location>
        <begin position="302"/>
        <end position="320"/>
    </location>
</feature>
<keyword evidence="5" id="KW-1134">Transmembrane beta strand</keyword>
<organism evidence="31 32">
    <name type="scientific">Coilia grayii</name>
    <name type="common">Gray's grenadier anchovy</name>
    <dbReference type="NCBI Taxonomy" id="363190"/>
    <lineage>
        <taxon>Eukaryota</taxon>
        <taxon>Metazoa</taxon>
        <taxon>Chordata</taxon>
        <taxon>Craniata</taxon>
        <taxon>Vertebrata</taxon>
        <taxon>Euteleostomi</taxon>
        <taxon>Actinopterygii</taxon>
        <taxon>Neopterygii</taxon>
        <taxon>Teleostei</taxon>
        <taxon>Clupei</taxon>
        <taxon>Clupeiformes</taxon>
        <taxon>Clupeoidei</taxon>
        <taxon>Engraulidae</taxon>
        <taxon>Coilinae</taxon>
        <taxon>Coilia</taxon>
    </lineage>
</organism>
<dbReference type="InterPro" id="IPR023415">
    <property type="entry name" value="LDLR_class-A_CS"/>
</dbReference>
<keyword evidence="13" id="KW-0862">Zinc</keyword>
<dbReference type="Gene3D" id="4.10.400.10">
    <property type="entry name" value="Low-density Lipoprotein Receptor"/>
    <property type="match status" value="1"/>
</dbReference>
<evidence type="ECO:0000256" key="11">
    <source>
        <dbReference type="ARBA" id="ARBA00022723"/>
    </source>
</evidence>
<dbReference type="GO" id="GO:0005579">
    <property type="term" value="C:membrane attack complex"/>
    <property type="evidence" value="ECO:0007669"/>
    <property type="project" value="UniProtKB-KW"/>
</dbReference>
<evidence type="ECO:0000256" key="5">
    <source>
        <dbReference type="ARBA" id="ARBA00022452"/>
    </source>
</evidence>
<evidence type="ECO:0000256" key="18">
    <source>
        <dbReference type="ARBA" id="ARBA00023125"/>
    </source>
</evidence>
<keyword evidence="6" id="KW-0964">Secreted</keyword>
<dbReference type="PRINTS" id="PR00764">
    <property type="entry name" value="COMPLEMENTC9"/>
</dbReference>
<evidence type="ECO:0000256" key="9">
    <source>
        <dbReference type="ARBA" id="ARBA00022588"/>
    </source>
</evidence>
<dbReference type="GO" id="GO:0003677">
    <property type="term" value="F:DNA binding"/>
    <property type="evidence" value="ECO:0007669"/>
    <property type="project" value="UniProtKB-UniRule"/>
</dbReference>
<evidence type="ECO:0000256" key="19">
    <source>
        <dbReference type="ARBA" id="ARBA00023136"/>
    </source>
</evidence>
<keyword evidence="10" id="KW-0812">Transmembrane</keyword>
<evidence type="ECO:0000259" key="29">
    <source>
        <dbReference type="PROSITE" id="PS50950"/>
    </source>
</evidence>
<dbReference type="InterPro" id="IPR020864">
    <property type="entry name" value="MACPF"/>
</dbReference>
<dbReference type="InterPro" id="IPR001862">
    <property type="entry name" value="MAC_perforin"/>
</dbReference>
<evidence type="ECO:0000259" key="30">
    <source>
        <dbReference type="PROSITE" id="PS51412"/>
    </source>
</evidence>
<evidence type="ECO:0000256" key="22">
    <source>
        <dbReference type="ARBA" id="ARBA00023180"/>
    </source>
</evidence>
<comment type="similarity">
    <text evidence="3">Belongs to the complement C6/C7/C8/C9 family.</text>
</comment>
<evidence type="ECO:0000256" key="26">
    <source>
        <dbReference type="PROSITE-ProRule" id="PRU00124"/>
    </source>
</evidence>
<dbReference type="GO" id="GO:0006958">
    <property type="term" value="P:complement activation, classical pathway"/>
    <property type="evidence" value="ECO:0007669"/>
    <property type="project" value="UniProtKB-KW"/>
</dbReference>
<keyword evidence="32" id="KW-1185">Reference proteome</keyword>